<name>A0AAW0DRW8_9AGAR</name>
<accession>A0AAW0DRW8</accession>
<evidence type="ECO:0000313" key="3">
    <source>
        <dbReference type="Proteomes" id="UP001383192"/>
    </source>
</evidence>
<evidence type="ECO:0000256" key="1">
    <source>
        <dbReference type="SAM" id="MobiDB-lite"/>
    </source>
</evidence>
<comment type="caution">
    <text evidence="2">The sequence shown here is derived from an EMBL/GenBank/DDBJ whole genome shotgun (WGS) entry which is preliminary data.</text>
</comment>
<dbReference type="Proteomes" id="UP001383192">
    <property type="component" value="Unassembled WGS sequence"/>
</dbReference>
<dbReference type="EMBL" id="JAYKXP010000009">
    <property type="protein sequence ID" value="KAK7054504.1"/>
    <property type="molecule type" value="Genomic_DNA"/>
</dbReference>
<organism evidence="2 3">
    <name type="scientific">Paramarasmius palmivorus</name>
    <dbReference type="NCBI Taxonomy" id="297713"/>
    <lineage>
        <taxon>Eukaryota</taxon>
        <taxon>Fungi</taxon>
        <taxon>Dikarya</taxon>
        <taxon>Basidiomycota</taxon>
        <taxon>Agaricomycotina</taxon>
        <taxon>Agaricomycetes</taxon>
        <taxon>Agaricomycetidae</taxon>
        <taxon>Agaricales</taxon>
        <taxon>Marasmiineae</taxon>
        <taxon>Marasmiaceae</taxon>
        <taxon>Paramarasmius</taxon>
    </lineage>
</organism>
<dbReference type="AlphaFoldDB" id="A0AAW0DRW8"/>
<gene>
    <name evidence="2" type="ORF">VNI00_003702</name>
</gene>
<feature type="compositionally biased region" description="Low complexity" evidence="1">
    <location>
        <begin position="150"/>
        <end position="170"/>
    </location>
</feature>
<evidence type="ECO:0000313" key="2">
    <source>
        <dbReference type="EMBL" id="KAK7054504.1"/>
    </source>
</evidence>
<feature type="region of interest" description="Disordered" evidence="1">
    <location>
        <begin position="147"/>
        <end position="170"/>
    </location>
</feature>
<proteinExistence type="predicted"/>
<keyword evidence="3" id="KW-1185">Reference proteome</keyword>
<reference evidence="2 3" key="1">
    <citation type="submission" date="2024-01" db="EMBL/GenBank/DDBJ databases">
        <title>A draft genome for a cacao thread blight-causing isolate of Paramarasmius palmivorus.</title>
        <authorList>
            <person name="Baruah I.K."/>
            <person name="Bukari Y."/>
            <person name="Amoako-Attah I."/>
            <person name="Meinhardt L.W."/>
            <person name="Bailey B.A."/>
            <person name="Cohen S.P."/>
        </authorList>
    </citation>
    <scope>NUCLEOTIDE SEQUENCE [LARGE SCALE GENOMIC DNA]</scope>
    <source>
        <strain evidence="2 3">GH-12</strain>
    </source>
</reference>
<protein>
    <submittedName>
        <fullName evidence="2">Uncharacterized protein</fullName>
    </submittedName>
</protein>
<sequence length="170" mass="18147">MRTSFPDKWFLDESKGCLVLIVVDTQISKHSIVSLITTAAVVLNYRAPAGFLQRLLNAFLLPLSGLLTARFLLHLRAWEDKQNYGTSGEGPRHTHTDTIGSFHAAPGRGQTSVLSAIIEEFGTDPVARAVAESAQAREVGLATMKAGFEGSTSSGDTSSGGPSSSSWVIR</sequence>